<evidence type="ECO:0000256" key="3">
    <source>
        <dbReference type="ARBA" id="ARBA00023004"/>
    </source>
</evidence>
<dbReference type="RefSeq" id="WP_254576192.1">
    <property type="nucleotide sequence ID" value="NZ_CP100595.1"/>
</dbReference>
<protein>
    <submittedName>
        <fullName evidence="6">Thioredoxin fold domain-containing protein</fullName>
    </submittedName>
</protein>
<dbReference type="Gene3D" id="1.10.760.10">
    <property type="entry name" value="Cytochrome c-like domain"/>
    <property type="match status" value="1"/>
</dbReference>
<reference evidence="6" key="1">
    <citation type="submission" date="2022-07" db="EMBL/GenBank/DDBJ databases">
        <title>Arcobacter roscoffensis sp. nov., a marine bacterium isolated from coastal seawater collected from Roscoff, France.</title>
        <authorList>
            <person name="Pascual J."/>
            <person name="Lepeaux C."/>
            <person name="Methner A."/>
            <person name="Overmann J."/>
        </authorList>
    </citation>
    <scope>NUCLEOTIDE SEQUENCE</scope>
    <source>
        <strain evidence="6">ARW1-2F2</strain>
    </source>
</reference>
<keyword evidence="7" id="KW-1185">Reference proteome</keyword>
<evidence type="ECO:0000256" key="1">
    <source>
        <dbReference type="ARBA" id="ARBA00022617"/>
    </source>
</evidence>
<dbReference type="InterPro" id="IPR009056">
    <property type="entry name" value="Cyt_c-like_dom"/>
</dbReference>
<accession>A0ABY5E5H6</accession>
<dbReference type="InterPro" id="IPR012336">
    <property type="entry name" value="Thioredoxin-like_fold"/>
</dbReference>
<gene>
    <name evidence="6" type="ORF">NJU99_12230</name>
</gene>
<dbReference type="PROSITE" id="PS51007">
    <property type="entry name" value="CYTC"/>
    <property type="match status" value="1"/>
</dbReference>
<keyword evidence="3 4" id="KW-0408">Iron</keyword>
<dbReference type="InterPro" id="IPR036909">
    <property type="entry name" value="Cyt_c-like_dom_sf"/>
</dbReference>
<organism evidence="6 7">
    <name type="scientific">Arcobacter roscoffensis</name>
    <dbReference type="NCBI Taxonomy" id="2961520"/>
    <lineage>
        <taxon>Bacteria</taxon>
        <taxon>Pseudomonadati</taxon>
        <taxon>Campylobacterota</taxon>
        <taxon>Epsilonproteobacteria</taxon>
        <taxon>Campylobacterales</taxon>
        <taxon>Arcobacteraceae</taxon>
        <taxon>Arcobacter</taxon>
    </lineage>
</organism>
<proteinExistence type="predicted"/>
<dbReference type="Gene3D" id="3.40.30.10">
    <property type="entry name" value="Glutaredoxin"/>
    <property type="match status" value="1"/>
</dbReference>
<evidence type="ECO:0000313" key="7">
    <source>
        <dbReference type="Proteomes" id="UP001060012"/>
    </source>
</evidence>
<dbReference type="SUPFAM" id="SSF52833">
    <property type="entry name" value="Thioredoxin-like"/>
    <property type="match status" value="1"/>
</dbReference>
<keyword evidence="2 4" id="KW-0479">Metal-binding</keyword>
<dbReference type="InterPro" id="IPR036249">
    <property type="entry name" value="Thioredoxin-like_sf"/>
</dbReference>
<dbReference type="SUPFAM" id="SSF46626">
    <property type="entry name" value="Cytochrome c"/>
    <property type="match status" value="1"/>
</dbReference>
<sequence>MKFLLSFLLMITFLNADYNEGKEIFDNKCASCHKGYISFSKLKENYFQRNNELLNLEMPTVNMLAWAIMESSRKIGDPSDPEMRVIEIEEYLKEYLANPDINNSICDAHVLKYYKKKEPMSISDEEAVNLAYFFMEYKENRLKSTPQKIKVLDKKYNEKELLKEAQEQGKHFLVYATSQSCYFCKKMKREVLDLEEIQEKINDDYIFLEVDVDFVTLPFNLKKKFKGMTPTFFVLTQDGVLLNTYPGAWVKKDFIEILKENL</sequence>
<evidence type="ECO:0000256" key="4">
    <source>
        <dbReference type="PROSITE-ProRule" id="PRU00433"/>
    </source>
</evidence>
<feature type="domain" description="Cytochrome c" evidence="5">
    <location>
        <begin position="16"/>
        <end position="138"/>
    </location>
</feature>
<keyword evidence="1 4" id="KW-0349">Heme</keyword>
<evidence type="ECO:0000256" key="2">
    <source>
        <dbReference type="ARBA" id="ARBA00022723"/>
    </source>
</evidence>
<dbReference type="EMBL" id="CP100595">
    <property type="protein sequence ID" value="UTJ06011.1"/>
    <property type="molecule type" value="Genomic_DNA"/>
</dbReference>
<evidence type="ECO:0000313" key="6">
    <source>
        <dbReference type="EMBL" id="UTJ06011.1"/>
    </source>
</evidence>
<dbReference type="Proteomes" id="UP001060012">
    <property type="component" value="Chromosome"/>
</dbReference>
<evidence type="ECO:0000259" key="5">
    <source>
        <dbReference type="PROSITE" id="PS51007"/>
    </source>
</evidence>
<name>A0ABY5E5H6_9BACT</name>
<dbReference type="Pfam" id="PF13098">
    <property type="entry name" value="Thioredoxin_2"/>
    <property type="match status" value="1"/>
</dbReference>